<name>A0A7Y9S1G3_9ACTN</name>
<keyword evidence="2" id="KW-1185">Reference proteome</keyword>
<accession>A0A7Y9S1G3</accession>
<dbReference type="EMBL" id="JACCAA010000001">
    <property type="protein sequence ID" value="NYG58742.1"/>
    <property type="molecule type" value="Genomic_DNA"/>
</dbReference>
<dbReference type="AlphaFoldDB" id="A0A7Y9S1G3"/>
<proteinExistence type="predicted"/>
<reference evidence="1 2" key="1">
    <citation type="submission" date="2020-07" db="EMBL/GenBank/DDBJ databases">
        <title>Sequencing the genomes of 1000 actinobacteria strains.</title>
        <authorList>
            <person name="Klenk H.-P."/>
        </authorList>
    </citation>
    <scope>NUCLEOTIDE SEQUENCE [LARGE SCALE GENOMIC DNA]</scope>
    <source>
        <strain evidence="1 2">DSM 23819</strain>
    </source>
</reference>
<dbReference type="Proteomes" id="UP000540656">
    <property type="component" value="Unassembled WGS sequence"/>
</dbReference>
<sequence length="109" mass="11893">MSLPTPEDPGRTPVWENYVVAQVAQASLGQIPEHALAVGVEVEGPRLRLRFQLSEATEGDRADMDDIVSELESLVGKDVEVASFHEVLDQRAISPTDGVRRIFLARVAA</sequence>
<evidence type="ECO:0000313" key="1">
    <source>
        <dbReference type="EMBL" id="NYG58742.1"/>
    </source>
</evidence>
<gene>
    <name evidence="1" type="ORF">BJ980_001665</name>
</gene>
<dbReference type="RefSeq" id="WP_179501875.1">
    <property type="nucleotide sequence ID" value="NZ_JACCAA010000001.1"/>
</dbReference>
<organism evidence="1 2">
    <name type="scientific">Nocardioides daedukensis</name>
    <dbReference type="NCBI Taxonomy" id="634462"/>
    <lineage>
        <taxon>Bacteria</taxon>
        <taxon>Bacillati</taxon>
        <taxon>Actinomycetota</taxon>
        <taxon>Actinomycetes</taxon>
        <taxon>Propionibacteriales</taxon>
        <taxon>Nocardioidaceae</taxon>
        <taxon>Nocardioides</taxon>
    </lineage>
</organism>
<protein>
    <submittedName>
        <fullName evidence="1">Uncharacterized protein</fullName>
    </submittedName>
</protein>
<evidence type="ECO:0000313" key="2">
    <source>
        <dbReference type="Proteomes" id="UP000540656"/>
    </source>
</evidence>
<comment type="caution">
    <text evidence="1">The sequence shown here is derived from an EMBL/GenBank/DDBJ whole genome shotgun (WGS) entry which is preliminary data.</text>
</comment>